<dbReference type="InterPro" id="IPR000551">
    <property type="entry name" value="MerR-type_HTH_dom"/>
</dbReference>
<dbReference type="RefSeq" id="WP_168877698.1">
    <property type="nucleotide sequence ID" value="NZ_JABAIM010000003.1"/>
</dbReference>
<dbReference type="PANTHER" id="PTHR30204:SF94">
    <property type="entry name" value="HEAVY METAL-DEPENDENT TRANSCRIPTIONAL REGULATOR HI_0293-RELATED"/>
    <property type="match status" value="1"/>
</dbReference>
<dbReference type="EMBL" id="JABAIM010000003">
    <property type="protein sequence ID" value="NLR76020.1"/>
    <property type="molecule type" value="Genomic_DNA"/>
</dbReference>
<sequence length="117" mass="13681">MRIKELEQRSGMSRDTVRFYEKQGLISPPKRLTNGYRDYDAHTLTELHFIRTARSVGFTLEDIRPAIPKLRQPPEQCADLLAALQRRHQLIREQMAQQQQQLQRLEQLILRFGGAAP</sequence>
<feature type="coiled-coil region" evidence="4">
    <location>
        <begin position="81"/>
        <end position="108"/>
    </location>
</feature>
<dbReference type="InterPro" id="IPR009061">
    <property type="entry name" value="DNA-bd_dom_put_sf"/>
</dbReference>
<evidence type="ECO:0000313" key="6">
    <source>
        <dbReference type="EMBL" id="NLR76020.1"/>
    </source>
</evidence>
<proteinExistence type="predicted"/>
<dbReference type="Pfam" id="PF13411">
    <property type="entry name" value="MerR_1"/>
    <property type="match status" value="1"/>
</dbReference>
<dbReference type="InterPro" id="IPR047057">
    <property type="entry name" value="MerR_fam"/>
</dbReference>
<dbReference type="PROSITE" id="PS50937">
    <property type="entry name" value="HTH_MERR_2"/>
    <property type="match status" value="1"/>
</dbReference>
<dbReference type="SMART" id="SM00422">
    <property type="entry name" value="HTH_MERR"/>
    <property type="match status" value="1"/>
</dbReference>
<dbReference type="PRINTS" id="PR00040">
    <property type="entry name" value="HTHMERR"/>
</dbReference>
<dbReference type="GO" id="GO:0003700">
    <property type="term" value="F:DNA-binding transcription factor activity"/>
    <property type="evidence" value="ECO:0007669"/>
    <property type="project" value="InterPro"/>
</dbReference>
<keyword evidence="3" id="KW-0804">Transcription</keyword>
<evidence type="ECO:0000313" key="7">
    <source>
        <dbReference type="Proteomes" id="UP000587991"/>
    </source>
</evidence>
<dbReference type="PANTHER" id="PTHR30204">
    <property type="entry name" value="REDOX-CYCLING DRUG-SENSING TRANSCRIPTIONAL ACTIVATOR SOXR"/>
    <property type="match status" value="1"/>
</dbReference>
<dbReference type="SUPFAM" id="SSF46955">
    <property type="entry name" value="Putative DNA-binding domain"/>
    <property type="match status" value="1"/>
</dbReference>
<evidence type="ECO:0000256" key="3">
    <source>
        <dbReference type="ARBA" id="ARBA00023163"/>
    </source>
</evidence>
<evidence type="ECO:0000259" key="5">
    <source>
        <dbReference type="PROSITE" id="PS50937"/>
    </source>
</evidence>
<protein>
    <submittedName>
        <fullName evidence="6">MerR family transcriptional regulator</fullName>
    </submittedName>
</protein>
<dbReference type="AlphaFoldDB" id="A0A847RXZ5"/>
<keyword evidence="4" id="KW-0175">Coiled coil</keyword>
<gene>
    <name evidence="6" type="ORF">HF682_12715</name>
</gene>
<accession>A0A847RXZ5</accession>
<keyword evidence="1" id="KW-0805">Transcription regulation</keyword>
<keyword evidence="2" id="KW-0238">DNA-binding</keyword>
<feature type="domain" description="HTH merR-type" evidence="5">
    <location>
        <begin position="1"/>
        <end position="69"/>
    </location>
</feature>
<organism evidence="6 7">
    <name type="scientific">Leeia aquatica</name>
    <dbReference type="NCBI Taxonomy" id="2725557"/>
    <lineage>
        <taxon>Bacteria</taxon>
        <taxon>Pseudomonadati</taxon>
        <taxon>Pseudomonadota</taxon>
        <taxon>Betaproteobacteria</taxon>
        <taxon>Neisseriales</taxon>
        <taxon>Leeiaceae</taxon>
        <taxon>Leeia</taxon>
    </lineage>
</organism>
<dbReference type="Gene3D" id="1.10.1660.10">
    <property type="match status" value="1"/>
</dbReference>
<evidence type="ECO:0000256" key="4">
    <source>
        <dbReference type="SAM" id="Coils"/>
    </source>
</evidence>
<name>A0A847RXZ5_9NEIS</name>
<dbReference type="GO" id="GO:0003677">
    <property type="term" value="F:DNA binding"/>
    <property type="evidence" value="ECO:0007669"/>
    <property type="project" value="UniProtKB-KW"/>
</dbReference>
<reference evidence="6 7" key="1">
    <citation type="submission" date="2020-04" db="EMBL/GenBank/DDBJ databases">
        <title>Draft genome of Leeia sp. IMCC25680.</title>
        <authorList>
            <person name="Song J."/>
            <person name="Cho J.-C."/>
        </authorList>
    </citation>
    <scope>NUCLEOTIDE SEQUENCE [LARGE SCALE GENOMIC DNA]</scope>
    <source>
        <strain evidence="6 7">IMCC25680</strain>
    </source>
</reference>
<keyword evidence="7" id="KW-1185">Reference proteome</keyword>
<evidence type="ECO:0000256" key="2">
    <source>
        <dbReference type="ARBA" id="ARBA00023125"/>
    </source>
</evidence>
<dbReference type="Proteomes" id="UP000587991">
    <property type="component" value="Unassembled WGS sequence"/>
</dbReference>
<comment type="caution">
    <text evidence="6">The sequence shown here is derived from an EMBL/GenBank/DDBJ whole genome shotgun (WGS) entry which is preliminary data.</text>
</comment>
<evidence type="ECO:0000256" key="1">
    <source>
        <dbReference type="ARBA" id="ARBA00023015"/>
    </source>
</evidence>